<proteinExistence type="predicted"/>
<evidence type="ECO:0008006" key="11">
    <source>
        <dbReference type="Google" id="ProtNLM"/>
    </source>
</evidence>
<dbReference type="PROSITE" id="PS51846">
    <property type="entry name" value="CNNM"/>
    <property type="match status" value="1"/>
</dbReference>
<evidence type="ECO:0000259" key="8">
    <source>
        <dbReference type="PROSITE" id="PS51371"/>
    </source>
</evidence>
<keyword evidence="6 7" id="KW-0472">Membrane</keyword>
<dbReference type="InterPro" id="IPR000644">
    <property type="entry name" value="CBS_dom"/>
</dbReference>
<feature type="transmembrane region" description="Helical" evidence="7">
    <location>
        <begin position="6"/>
        <end position="36"/>
    </location>
</feature>
<dbReference type="PANTHER" id="PTHR22777">
    <property type="entry name" value="HEMOLYSIN-RELATED"/>
    <property type="match status" value="1"/>
</dbReference>
<keyword evidence="5" id="KW-0129">CBS domain</keyword>
<evidence type="ECO:0000256" key="1">
    <source>
        <dbReference type="ARBA" id="ARBA00004141"/>
    </source>
</evidence>
<organism evidence="10">
    <name type="scientific">marine metagenome</name>
    <dbReference type="NCBI Taxonomy" id="408172"/>
    <lineage>
        <taxon>unclassified sequences</taxon>
        <taxon>metagenomes</taxon>
        <taxon>ecological metagenomes</taxon>
    </lineage>
</organism>
<evidence type="ECO:0000256" key="4">
    <source>
        <dbReference type="ARBA" id="ARBA00022989"/>
    </source>
</evidence>
<protein>
    <recommendedName>
        <fullName evidence="11">CNNM transmembrane domain-containing protein</fullName>
    </recommendedName>
</protein>
<sequence length="350" mass="38503">MTALITYFVTALVVSFLCSLLESVLLSISITHVSVLEKNGSHSGKIMAELKENINRPLAAILTINTVANTVGAAGVGAQTMVLYGNEWVAIASGILTLSILIFSEIIPKTIGAVYNKSLASFTAYTVRSLMIIAYPFVVLSESMAGLIHSGENGGESKASREELLAMAEISEDEGSIDEQEGDIIENLMKLDDIAIEEVMTPRSVVFALNQNRTVGEVVEKHSPIAFSRIPVFDEDLDNVIGLVNRYTLVNEQAEDRFHIKMSELMKPIHTVKERESVSDVLDQFVKRRQQIFMVTDDFGTTTGLISLEDAIETLLGVEIVDEHDNVVDMRKLATAKMIEKEQSESPHNR</sequence>
<dbReference type="SUPFAM" id="SSF54631">
    <property type="entry name" value="CBS-domain pair"/>
    <property type="match status" value="1"/>
</dbReference>
<feature type="domain" description="CBS" evidence="8">
    <location>
        <begin position="262"/>
        <end position="323"/>
    </location>
</feature>
<dbReference type="GO" id="GO:0005886">
    <property type="term" value="C:plasma membrane"/>
    <property type="evidence" value="ECO:0007669"/>
    <property type="project" value="TreeGrafter"/>
</dbReference>
<comment type="subcellular location">
    <subcellularLocation>
        <location evidence="1">Membrane</location>
        <topology evidence="1">Multi-pass membrane protein</topology>
    </subcellularLocation>
</comment>
<keyword evidence="2 7" id="KW-0812">Transmembrane</keyword>
<dbReference type="InterPro" id="IPR046342">
    <property type="entry name" value="CBS_dom_sf"/>
</dbReference>
<feature type="transmembrane region" description="Helical" evidence="7">
    <location>
        <begin position="119"/>
        <end position="138"/>
    </location>
</feature>
<feature type="domain" description="CNNM transmembrane" evidence="9">
    <location>
        <begin position="1"/>
        <end position="181"/>
    </location>
</feature>
<dbReference type="AlphaFoldDB" id="A0A381W134"/>
<dbReference type="Pfam" id="PF01595">
    <property type="entry name" value="CNNM"/>
    <property type="match status" value="1"/>
</dbReference>
<feature type="transmembrane region" description="Helical" evidence="7">
    <location>
        <begin position="88"/>
        <end position="107"/>
    </location>
</feature>
<dbReference type="Pfam" id="PF00571">
    <property type="entry name" value="CBS"/>
    <property type="match status" value="1"/>
</dbReference>
<evidence type="ECO:0000256" key="6">
    <source>
        <dbReference type="ARBA" id="ARBA00023136"/>
    </source>
</evidence>
<name>A0A381W134_9ZZZZ</name>
<accession>A0A381W134</accession>
<dbReference type="PANTHER" id="PTHR22777:SF4">
    <property type="entry name" value="UPF0053 PROTEIN SLL1254"/>
    <property type="match status" value="1"/>
</dbReference>
<dbReference type="InterPro" id="IPR002550">
    <property type="entry name" value="CNNM"/>
</dbReference>
<dbReference type="Gene3D" id="3.10.580.10">
    <property type="entry name" value="CBS-domain"/>
    <property type="match status" value="1"/>
</dbReference>
<dbReference type="PROSITE" id="PS51371">
    <property type="entry name" value="CBS"/>
    <property type="match status" value="1"/>
</dbReference>
<dbReference type="EMBL" id="UINC01010230">
    <property type="protein sequence ID" value="SVA45593.1"/>
    <property type="molecule type" value="Genomic_DNA"/>
</dbReference>
<feature type="transmembrane region" description="Helical" evidence="7">
    <location>
        <begin position="57"/>
        <end position="76"/>
    </location>
</feature>
<dbReference type="InterPro" id="IPR044751">
    <property type="entry name" value="Ion_transp-like_CBS"/>
</dbReference>
<evidence type="ECO:0000256" key="2">
    <source>
        <dbReference type="ARBA" id="ARBA00022692"/>
    </source>
</evidence>
<keyword evidence="4 7" id="KW-1133">Transmembrane helix</keyword>
<evidence type="ECO:0000259" key="9">
    <source>
        <dbReference type="PROSITE" id="PS51846"/>
    </source>
</evidence>
<reference evidence="10" key="1">
    <citation type="submission" date="2018-05" db="EMBL/GenBank/DDBJ databases">
        <authorList>
            <person name="Lanie J.A."/>
            <person name="Ng W.-L."/>
            <person name="Kazmierczak K.M."/>
            <person name="Andrzejewski T.M."/>
            <person name="Davidsen T.M."/>
            <person name="Wayne K.J."/>
            <person name="Tettelin H."/>
            <person name="Glass J.I."/>
            <person name="Rusch D."/>
            <person name="Podicherti R."/>
            <person name="Tsui H.-C.T."/>
            <person name="Winkler M.E."/>
        </authorList>
    </citation>
    <scope>NUCLEOTIDE SEQUENCE</scope>
</reference>
<evidence type="ECO:0000256" key="7">
    <source>
        <dbReference type="SAM" id="Phobius"/>
    </source>
</evidence>
<gene>
    <name evidence="10" type="ORF">METZ01_LOCUS98447</name>
</gene>
<evidence type="ECO:0000313" key="10">
    <source>
        <dbReference type="EMBL" id="SVA45593.1"/>
    </source>
</evidence>
<keyword evidence="3" id="KW-0677">Repeat</keyword>
<evidence type="ECO:0000256" key="3">
    <source>
        <dbReference type="ARBA" id="ARBA00022737"/>
    </source>
</evidence>
<evidence type="ECO:0000256" key="5">
    <source>
        <dbReference type="ARBA" id="ARBA00023122"/>
    </source>
</evidence>
<dbReference type="CDD" id="cd04590">
    <property type="entry name" value="CBS_pair_CorC_HlyC_assoc"/>
    <property type="match status" value="1"/>
</dbReference>